<comment type="caution">
    <text evidence="2">The sequence shown here is derived from an EMBL/GenBank/DDBJ whole genome shotgun (WGS) entry which is preliminary data.</text>
</comment>
<dbReference type="PROSITE" id="PS50925">
    <property type="entry name" value="BLUF"/>
    <property type="match status" value="1"/>
</dbReference>
<dbReference type="OrthoDB" id="557705at2"/>
<dbReference type="GO" id="GO:0009882">
    <property type="term" value="F:blue light photoreceptor activity"/>
    <property type="evidence" value="ECO:0007669"/>
    <property type="project" value="InterPro"/>
</dbReference>
<proteinExistence type="predicted"/>
<sequence>MLVRLLYASRAVQPHTQELLDSILAQSHTHNPALGITGILCYSGDIFMQVLEGSRQEVCKLYNTIAADPRHHGVELLCFEEIDQRRFSNWTMGQVNLAKVNPSLLLRYSAKPELDPFSISGRASMALLDELIANAAIVGRVG</sequence>
<dbReference type="SMART" id="SM01034">
    <property type="entry name" value="BLUF"/>
    <property type="match status" value="1"/>
</dbReference>
<dbReference type="AlphaFoldDB" id="A0A4T0V1Z2"/>
<dbReference type="Proteomes" id="UP000308891">
    <property type="component" value="Unassembled WGS sequence"/>
</dbReference>
<evidence type="ECO:0000313" key="3">
    <source>
        <dbReference type="Proteomes" id="UP000308891"/>
    </source>
</evidence>
<evidence type="ECO:0000259" key="1">
    <source>
        <dbReference type="PROSITE" id="PS50925"/>
    </source>
</evidence>
<dbReference type="GO" id="GO:0071949">
    <property type="term" value="F:FAD binding"/>
    <property type="evidence" value="ECO:0007669"/>
    <property type="project" value="InterPro"/>
</dbReference>
<dbReference type="InterPro" id="IPR036046">
    <property type="entry name" value="Acylphosphatase-like_dom_sf"/>
</dbReference>
<keyword evidence="3" id="KW-1185">Reference proteome</keyword>
<organism evidence="2 3">
    <name type="scientific">Crenobacter intestini</name>
    <dbReference type="NCBI Taxonomy" id="2563443"/>
    <lineage>
        <taxon>Bacteria</taxon>
        <taxon>Pseudomonadati</taxon>
        <taxon>Pseudomonadota</taxon>
        <taxon>Betaproteobacteria</taxon>
        <taxon>Neisseriales</taxon>
        <taxon>Neisseriaceae</taxon>
        <taxon>Crenobacter</taxon>
    </lineage>
</organism>
<evidence type="ECO:0000313" key="2">
    <source>
        <dbReference type="EMBL" id="TIC85271.1"/>
    </source>
</evidence>
<dbReference type="Pfam" id="PF04940">
    <property type="entry name" value="BLUF"/>
    <property type="match status" value="1"/>
</dbReference>
<dbReference type="Gene3D" id="3.30.70.100">
    <property type="match status" value="1"/>
</dbReference>
<dbReference type="SUPFAM" id="SSF54975">
    <property type="entry name" value="Acylphosphatase/BLUF domain-like"/>
    <property type="match status" value="1"/>
</dbReference>
<dbReference type="RefSeq" id="WP_136551719.1">
    <property type="nucleotide sequence ID" value="NZ_STGJ01000003.1"/>
</dbReference>
<accession>A0A4T0V1Z2</accession>
<dbReference type="InterPro" id="IPR007024">
    <property type="entry name" value="BLUF_domain"/>
</dbReference>
<name>A0A4T0V1Z2_9NEIS</name>
<reference evidence="2 3" key="1">
    <citation type="submission" date="2019-04" db="EMBL/GenBank/DDBJ databases">
        <title>Crenobacter sp. nov.</title>
        <authorList>
            <person name="Shi S."/>
        </authorList>
    </citation>
    <scope>NUCLEOTIDE SEQUENCE [LARGE SCALE GENOMIC DNA]</scope>
    <source>
        <strain evidence="2 3">GY 70310</strain>
    </source>
</reference>
<gene>
    <name evidence="2" type="ORF">E5K04_04545</name>
</gene>
<feature type="domain" description="BLUF" evidence="1">
    <location>
        <begin position="2"/>
        <end position="93"/>
    </location>
</feature>
<dbReference type="EMBL" id="STGJ01000003">
    <property type="protein sequence ID" value="TIC85271.1"/>
    <property type="molecule type" value="Genomic_DNA"/>
</dbReference>
<protein>
    <submittedName>
        <fullName evidence="2">BLUF domain-containing protein</fullName>
    </submittedName>
</protein>